<dbReference type="InterPro" id="IPR029047">
    <property type="entry name" value="HSP70_peptide-bd_sf"/>
</dbReference>
<dbReference type="Gene3D" id="1.20.1270.10">
    <property type="match status" value="1"/>
</dbReference>
<evidence type="ECO:0000256" key="6">
    <source>
        <dbReference type="RuleBase" id="RU003322"/>
    </source>
</evidence>
<evidence type="ECO:0000256" key="1">
    <source>
        <dbReference type="ARBA" id="ARBA00007381"/>
    </source>
</evidence>
<organism evidence="9 10">
    <name type="scientific">Halolamina pelagica</name>
    <dbReference type="NCBI Taxonomy" id="699431"/>
    <lineage>
        <taxon>Archaea</taxon>
        <taxon>Methanobacteriati</taxon>
        <taxon>Methanobacteriota</taxon>
        <taxon>Stenosarchaea group</taxon>
        <taxon>Halobacteria</taxon>
        <taxon>Halobacteriales</taxon>
        <taxon>Haloferacaceae</taxon>
    </lineage>
</organism>
<dbReference type="SUPFAM" id="SSF53067">
    <property type="entry name" value="Actin-like ATPase domain"/>
    <property type="match status" value="2"/>
</dbReference>
<feature type="region of interest" description="Disordered" evidence="8">
    <location>
        <begin position="487"/>
        <end position="508"/>
    </location>
</feature>
<dbReference type="AlphaFoldDB" id="A0A1I5MZK3"/>
<reference evidence="10" key="1">
    <citation type="submission" date="2016-10" db="EMBL/GenBank/DDBJ databases">
        <authorList>
            <person name="Varghese N."/>
            <person name="Submissions S."/>
        </authorList>
    </citation>
    <scope>NUCLEOTIDE SEQUENCE [LARGE SCALE GENOMIC DNA]</scope>
    <source>
        <strain evidence="10">CGMCC 1.10329</strain>
    </source>
</reference>
<dbReference type="PROSITE" id="PS00297">
    <property type="entry name" value="HSP70_1"/>
    <property type="match status" value="1"/>
</dbReference>
<dbReference type="HAMAP" id="MF_00332">
    <property type="entry name" value="DnaK"/>
    <property type="match status" value="1"/>
</dbReference>
<dbReference type="SUPFAM" id="SSF100920">
    <property type="entry name" value="Heat shock protein 70kD (HSP70), peptide-binding domain"/>
    <property type="match status" value="1"/>
</dbReference>
<dbReference type="PROSITE" id="PS01036">
    <property type="entry name" value="HSP70_3"/>
    <property type="match status" value="1"/>
</dbReference>
<evidence type="ECO:0000313" key="9">
    <source>
        <dbReference type="EMBL" id="SFP14461.1"/>
    </source>
</evidence>
<evidence type="ECO:0000256" key="7">
    <source>
        <dbReference type="SAM" id="Coils"/>
    </source>
</evidence>
<sequence>MASNKILGIDLGTTNSAMAVMEGGDPEIIVNSEGDRTTPSVVAFSDDGERLVGKPAKNQAIQNPENTIASIKRHMGDEDYTVEAEGEEYTPEQISAMILQKLKRDAEEYLGDDVEKAVITVPAYFNDKQRQATKDAGEIAGFEVDRIVNEPTAASMAYGLDDDSDQTVLVYDLGGGTFDVSILDLGGGVYEVVATNGDNDLGGDDWDEALMDHLADEFENEHGIDLREDRQALQRLKDAAEEAKIELSNKKETTVNLPFITATDSGPVHLEQSITRATFESLTEDLIGRTVEPTEQALEDAGYTKTDIDEVILVGGSTRMPQVHEQVEDLVGQEPKKNVNPDEAVALGAAIQGGVLSGDVDDLVLLDVTPLSLGIEVKGGLFERLIEKNTTIPTEESKVFTTAADNQTSVQVRVFQGEREIAEENELLGEFQLTGIPPAPAGTPQIEVTFNIDENGIVNVEAEDQGSGNAESITIEGGAGLSDEEIEEMQQEAEQHAEEDKQRRQRIEARNEAEGAIQRAETLLEENEENVDEAIVEDVEAAIEDVEEVLDDEDATAEELEEVTEELSGELQEIGKQMYQEEAAAGGPGGAGAAGAGPGGMGGAGPGGMGGDAGAGADGDDEYVDADFEDVDENDDEDE</sequence>
<dbReference type="InterPro" id="IPR043129">
    <property type="entry name" value="ATPase_NBD"/>
</dbReference>
<dbReference type="EMBL" id="FOXI01000001">
    <property type="protein sequence ID" value="SFP14461.1"/>
    <property type="molecule type" value="Genomic_DNA"/>
</dbReference>
<dbReference type="Gene3D" id="2.60.34.10">
    <property type="entry name" value="Substrate Binding Domain Of DNAk, Chain A, domain 1"/>
    <property type="match status" value="1"/>
</dbReference>
<dbReference type="InterPro" id="IPR018181">
    <property type="entry name" value="Heat_shock_70_CS"/>
</dbReference>
<evidence type="ECO:0000256" key="5">
    <source>
        <dbReference type="HAMAP-Rule" id="MF_00332"/>
    </source>
</evidence>
<keyword evidence="2 5" id="KW-0547">Nucleotide-binding</keyword>
<dbReference type="FunFam" id="3.30.420.40:FF:000071">
    <property type="entry name" value="Molecular chaperone DnaK"/>
    <property type="match status" value="1"/>
</dbReference>
<dbReference type="FunFam" id="2.60.34.10:FF:000014">
    <property type="entry name" value="Chaperone protein DnaK HSP70"/>
    <property type="match status" value="1"/>
</dbReference>
<dbReference type="PROSITE" id="PS00329">
    <property type="entry name" value="HSP70_2"/>
    <property type="match status" value="1"/>
</dbReference>
<name>A0A1I5MZK3_9EURY</name>
<feature type="compositionally biased region" description="Basic and acidic residues" evidence="8">
    <location>
        <begin position="493"/>
        <end position="508"/>
    </location>
</feature>
<dbReference type="PRINTS" id="PR00301">
    <property type="entry name" value="HEATSHOCK70"/>
</dbReference>
<dbReference type="InterPro" id="IPR013126">
    <property type="entry name" value="Hsp_70_fam"/>
</dbReference>
<feature type="compositionally biased region" description="Acidic residues" evidence="8">
    <location>
        <begin position="618"/>
        <end position="639"/>
    </location>
</feature>
<evidence type="ECO:0000256" key="8">
    <source>
        <dbReference type="SAM" id="MobiDB-lite"/>
    </source>
</evidence>
<keyword evidence="7" id="KW-0175">Coiled coil</keyword>
<dbReference type="Gene3D" id="3.90.640.10">
    <property type="entry name" value="Actin, Chain A, domain 4"/>
    <property type="match status" value="1"/>
</dbReference>
<dbReference type="NCBIfam" id="TIGR02350">
    <property type="entry name" value="prok_dnaK"/>
    <property type="match status" value="1"/>
</dbReference>
<evidence type="ECO:0000256" key="2">
    <source>
        <dbReference type="ARBA" id="ARBA00022741"/>
    </source>
</evidence>
<keyword evidence="4 5" id="KW-0143">Chaperone</keyword>
<dbReference type="Proteomes" id="UP000183769">
    <property type="component" value="Unassembled WGS sequence"/>
</dbReference>
<dbReference type="NCBIfam" id="NF001413">
    <property type="entry name" value="PRK00290.1"/>
    <property type="match status" value="1"/>
</dbReference>
<dbReference type="GO" id="GO:0051082">
    <property type="term" value="F:unfolded protein binding"/>
    <property type="evidence" value="ECO:0007669"/>
    <property type="project" value="InterPro"/>
</dbReference>
<dbReference type="PANTHER" id="PTHR19375">
    <property type="entry name" value="HEAT SHOCK PROTEIN 70KDA"/>
    <property type="match status" value="1"/>
</dbReference>
<dbReference type="GO" id="GO:0005524">
    <property type="term" value="F:ATP binding"/>
    <property type="evidence" value="ECO:0007669"/>
    <property type="project" value="UniProtKB-UniRule"/>
</dbReference>
<gene>
    <name evidence="5" type="primary">dnaK</name>
    <name evidence="9" type="ORF">SAMN05216277_101462</name>
</gene>
<protein>
    <recommendedName>
        <fullName evidence="5">Chaperone protein DnaK</fullName>
    </recommendedName>
    <alternativeName>
        <fullName evidence="5">HSP70</fullName>
    </alternativeName>
    <alternativeName>
        <fullName evidence="5">Heat shock 70 kDa protein</fullName>
    </alternativeName>
    <alternativeName>
        <fullName evidence="5">Heat shock protein 70</fullName>
    </alternativeName>
</protein>
<evidence type="ECO:0000313" key="10">
    <source>
        <dbReference type="Proteomes" id="UP000183769"/>
    </source>
</evidence>
<comment type="similarity">
    <text evidence="1 5 6">Belongs to the heat shock protein 70 family.</text>
</comment>
<feature type="region of interest" description="Disordered" evidence="8">
    <location>
        <begin position="582"/>
        <end position="639"/>
    </location>
</feature>
<dbReference type="SUPFAM" id="SSF100934">
    <property type="entry name" value="Heat shock protein 70kD (HSP70), C-terminal subdomain"/>
    <property type="match status" value="1"/>
</dbReference>
<evidence type="ECO:0000256" key="4">
    <source>
        <dbReference type="ARBA" id="ARBA00023186"/>
    </source>
</evidence>
<keyword evidence="10" id="KW-1185">Reference proteome</keyword>
<accession>A0A1I5MZK3</accession>
<dbReference type="Gene3D" id="3.30.420.40">
    <property type="match status" value="2"/>
</dbReference>
<dbReference type="FunFam" id="3.90.640.10:FF:000003">
    <property type="entry name" value="Molecular chaperone DnaK"/>
    <property type="match status" value="1"/>
</dbReference>
<dbReference type="Pfam" id="PF00012">
    <property type="entry name" value="HSP70"/>
    <property type="match status" value="1"/>
</dbReference>
<dbReference type="RefSeq" id="WP_074875176.1">
    <property type="nucleotide sequence ID" value="NZ_FOXI01000001.1"/>
</dbReference>
<keyword evidence="3 5" id="KW-0067">ATP-binding</keyword>
<feature type="compositionally biased region" description="Gly residues" evidence="8">
    <location>
        <begin position="586"/>
        <end position="617"/>
    </location>
</feature>
<dbReference type="GO" id="GO:0140662">
    <property type="term" value="F:ATP-dependent protein folding chaperone"/>
    <property type="evidence" value="ECO:0007669"/>
    <property type="project" value="InterPro"/>
</dbReference>
<dbReference type="OrthoDB" id="9944at2157"/>
<evidence type="ECO:0000256" key="3">
    <source>
        <dbReference type="ARBA" id="ARBA00022840"/>
    </source>
</evidence>
<feature type="coiled-coil region" evidence="7">
    <location>
        <begin position="226"/>
        <end position="253"/>
    </location>
</feature>
<proteinExistence type="inferred from homology"/>
<dbReference type="InterPro" id="IPR012725">
    <property type="entry name" value="Chaperone_DnaK"/>
</dbReference>
<dbReference type="CDD" id="cd10234">
    <property type="entry name" value="ASKHA_NBD_HSP70_DnaK-like"/>
    <property type="match status" value="1"/>
</dbReference>
<dbReference type="InterPro" id="IPR029048">
    <property type="entry name" value="HSP70_C_sf"/>
</dbReference>
<comment type="function">
    <text evidence="5">Acts as a chaperone.</text>
</comment>